<evidence type="ECO:0000313" key="1">
    <source>
        <dbReference type="EMBL" id="BCU82214.1"/>
    </source>
</evidence>
<dbReference type="PANTHER" id="PTHR38433:SF1">
    <property type="entry name" value="DUF1641 DOMAIN-CONTAINING PROTEIN"/>
    <property type="match status" value="1"/>
</dbReference>
<dbReference type="AlphaFoldDB" id="A0A8D5ZL72"/>
<protein>
    <recommendedName>
        <fullName evidence="3">DUF1641 domain-containing protein</fullName>
    </recommendedName>
</protein>
<evidence type="ECO:0000313" key="2">
    <source>
        <dbReference type="Proteomes" id="UP000677436"/>
    </source>
</evidence>
<proteinExistence type="predicted"/>
<dbReference type="EMBL" id="AP024601">
    <property type="protein sequence ID" value="BCU82214.1"/>
    <property type="molecule type" value="Genomic_DNA"/>
</dbReference>
<gene>
    <name evidence="1" type="ORF">JIR001_19970</name>
</gene>
<reference evidence="1" key="1">
    <citation type="journal article" date="2013" name="Int. J. Syst. Evol. Microbiol.">
        <title>Polycladomyces abyssicola gen. nov., sp. nov., a thermophilic filamentous bacterium isolated from hemipelagic sediment.</title>
        <authorList>
            <person name="Tsubouchi T."/>
            <person name="Shimane Y."/>
            <person name="Mori K."/>
            <person name="Usui K."/>
            <person name="Hiraki T."/>
            <person name="Tame A."/>
            <person name="Uematsu K."/>
            <person name="Maruyama T."/>
            <person name="Hatada Y."/>
        </authorList>
    </citation>
    <scope>NUCLEOTIDE SEQUENCE</scope>
    <source>
        <strain evidence="1">JIR-001</strain>
    </source>
</reference>
<organism evidence="1 2">
    <name type="scientific">Polycladomyces abyssicola</name>
    <dbReference type="NCBI Taxonomy" id="1125966"/>
    <lineage>
        <taxon>Bacteria</taxon>
        <taxon>Bacillati</taxon>
        <taxon>Bacillota</taxon>
        <taxon>Bacilli</taxon>
        <taxon>Bacillales</taxon>
        <taxon>Thermoactinomycetaceae</taxon>
        <taxon>Polycladomyces</taxon>
    </lineage>
</organism>
<accession>A0A8D5ZL72</accession>
<dbReference type="Proteomes" id="UP000677436">
    <property type="component" value="Chromosome"/>
</dbReference>
<dbReference type="Pfam" id="PF07849">
    <property type="entry name" value="DUF1641"/>
    <property type="match status" value="1"/>
</dbReference>
<reference evidence="1" key="2">
    <citation type="journal article" date="2021" name="Microbiol. Resour. Announc.">
        <title>Complete Genome Sequence of Polycladomyces abyssicola JIR-001T, Isolated from Hemipelagic Sediment in Deep Seawater.</title>
        <authorList>
            <person name="Tsubouchi T."/>
            <person name="Kaneko Y."/>
        </authorList>
    </citation>
    <scope>NUCLEOTIDE SEQUENCE</scope>
    <source>
        <strain evidence="1">JIR-001</strain>
    </source>
</reference>
<dbReference type="InterPro" id="IPR012440">
    <property type="entry name" value="DUF1641"/>
</dbReference>
<name>A0A8D5ZL72_9BACL</name>
<evidence type="ECO:0008006" key="3">
    <source>
        <dbReference type="Google" id="ProtNLM"/>
    </source>
</evidence>
<dbReference type="PANTHER" id="PTHR38433">
    <property type="match status" value="1"/>
</dbReference>
<keyword evidence="2" id="KW-1185">Reference proteome</keyword>
<dbReference type="RefSeq" id="WP_212772577.1">
    <property type="nucleotide sequence ID" value="NZ_AP024601.1"/>
</dbReference>
<dbReference type="KEGG" id="pabs:JIR001_19970"/>
<sequence length="157" mass="17527">MAAPTREIASNRKTAAEEKLSPEAVQLLNRWAERREAVDELIDVIGLLHEKGWLRTAKAFLESTDELLAITLEQLNTPGGKRLLRNLIHIGVLLSAVDLTSAVKTAEEAHKKTDRPGIWTLLQTLRDPEVIAAIHFLLNIAKRIRPEEVKGSGEETR</sequence>